<proteinExistence type="predicted"/>
<reference evidence="3 4" key="1">
    <citation type="submission" date="2018-03" db="EMBL/GenBank/DDBJ databases">
        <title>Cross-interface Injection: A General Nanoliter Liquid Handling Method Applied to Single Cells Genome Amplification Automated Nanoliter Liquid Handling Applied to Single Cell Multiple Displacement Amplification.</title>
        <authorList>
            <person name="Yun J."/>
            <person name="Xu P."/>
            <person name="Xu J."/>
            <person name="Dai X."/>
            <person name="Wang Y."/>
            <person name="Zheng X."/>
            <person name="Cao C."/>
            <person name="Yi Q."/>
            <person name="Zhu Y."/>
            <person name="Wang L."/>
            <person name="Dong Z."/>
            <person name="Huang Y."/>
            <person name="Huang L."/>
            <person name="Du W."/>
        </authorList>
    </citation>
    <scope>NUCLEOTIDE SEQUENCE [LARGE SCALE GENOMIC DNA]</scope>
    <source>
        <strain evidence="3 4">A9-4</strain>
    </source>
</reference>
<sequence>MTATTLLNYERFGSGAPVVLIHGLFGDLDNLKRLGRELESDFELIAIDVRNHGDSFHSDTMSYEAMADDLATLLDDLNIDRTHIVGHSMGGKVAMEFALSHPQRVISLVAADVAPVAYDPKHRHILDALEQLDLTKVENRKDADKLLQKAIDTHGVRQFLLKNLKHTDNGYEWRLNLPALDDNYAAISGAVCEGQFDGPILFIKGGDSDYLKPEHESAIRDRFTQVDVKIIEGTSHWLHAEKPRIFNRLVREFLEQQSRAE</sequence>
<dbReference type="InterPro" id="IPR029058">
    <property type="entry name" value="AB_hydrolase_fold"/>
</dbReference>
<name>A0A6N4DI46_9GAMM</name>
<gene>
    <name evidence="3" type="ORF">C9928_02180</name>
</gene>
<keyword evidence="1 3" id="KW-0378">Hydrolase</keyword>
<feature type="domain" description="AB hydrolase-1" evidence="2">
    <location>
        <begin position="17"/>
        <end position="243"/>
    </location>
</feature>
<dbReference type="PANTHER" id="PTHR46118">
    <property type="entry name" value="PROTEIN ABHD11"/>
    <property type="match status" value="1"/>
</dbReference>
<dbReference type="Proteomes" id="UP000241514">
    <property type="component" value="Unassembled WGS sequence"/>
</dbReference>
<dbReference type="PRINTS" id="PR00111">
    <property type="entry name" value="ABHYDROLASE"/>
</dbReference>
<dbReference type="PANTHER" id="PTHR46118:SF4">
    <property type="entry name" value="PROTEIN ABHD11"/>
    <property type="match status" value="1"/>
</dbReference>
<protein>
    <submittedName>
        <fullName evidence="3">Alpha/beta hydrolase</fullName>
    </submittedName>
</protein>
<dbReference type="GO" id="GO:0016787">
    <property type="term" value="F:hydrolase activity"/>
    <property type="evidence" value="ECO:0007669"/>
    <property type="project" value="UniProtKB-KW"/>
</dbReference>
<dbReference type="EMBL" id="PYVG01000007">
    <property type="protein sequence ID" value="PTB89789.1"/>
    <property type="molecule type" value="Genomic_DNA"/>
</dbReference>
<evidence type="ECO:0000256" key="1">
    <source>
        <dbReference type="ARBA" id="ARBA00022801"/>
    </source>
</evidence>
<evidence type="ECO:0000313" key="3">
    <source>
        <dbReference type="EMBL" id="PTB89789.1"/>
    </source>
</evidence>
<dbReference type="AlphaFoldDB" id="A0A6N4DI46"/>
<dbReference type="Gene3D" id="3.40.50.1820">
    <property type="entry name" value="alpha/beta hydrolase"/>
    <property type="match status" value="1"/>
</dbReference>
<accession>A0A6N4DI46</accession>
<comment type="caution">
    <text evidence="3">The sequence shown here is derived from an EMBL/GenBank/DDBJ whole genome shotgun (WGS) entry which is preliminary data.</text>
</comment>
<dbReference type="InterPro" id="IPR000639">
    <property type="entry name" value="Epox_hydrolase-like"/>
</dbReference>
<dbReference type="SUPFAM" id="SSF53474">
    <property type="entry name" value="alpha/beta-Hydrolases"/>
    <property type="match status" value="1"/>
</dbReference>
<dbReference type="Pfam" id="PF00561">
    <property type="entry name" value="Abhydrolase_1"/>
    <property type="match status" value="1"/>
</dbReference>
<evidence type="ECO:0000313" key="4">
    <source>
        <dbReference type="Proteomes" id="UP000241514"/>
    </source>
</evidence>
<dbReference type="PRINTS" id="PR00412">
    <property type="entry name" value="EPOXHYDRLASE"/>
</dbReference>
<organism evidence="3 4">
    <name type="scientific">Pseudidiomarina aestuarii</name>
    <dbReference type="NCBI Taxonomy" id="624146"/>
    <lineage>
        <taxon>Bacteria</taxon>
        <taxon>Pseudomonadati</taxon>
        <taxon>Pseudomonadota</taxon>
        <taxon>Gammaproteobacteria</taxon>
        <taxon>Alteromonadales</taxon>
        <taxon>Idiomarinaceae</taxon>
        <taxon>Pseudidiomarina</taxon>
    </lineage>
</organism>
<evidence type="ECO:0000259" key="2">
    <source>
        <dbReference type="Pfam" id="PF00561"/>
    </source>
</evidence>
<dbReference type="InterPro" id="IPR000073">
    <property type="entry name" value="AB_hydrolase_1"/>
</dbReference>